<dbReference type="GO" id="GO:0008236">
    <property type="term" value="F:serine-type peptidase activity"/>
    <property type="evidence" value="ECO:0007669"/>
    <property type="project" value="UniProtKB-KW"/>
</dbReference>
<dbReference type="SUPFAM" id="SSF50156">
    <property type="entry name" value="PDZ domain-like"/>
    <property type="match status" value="1"/>
</dbReference>
<dbReference type="Pfam" id="PF22694">
    <property type="entry name" value="CtpB_N-like"/>
    <property type="match status" value="1"/>
</dbReference>
<feature type="signal peptide" evidence="6">
    <location>
        <begin position="1"/>
        <end position="21"/>
    </location>
</feature>
<dbReference type="InterPro" id="IPR005151">
    <property type="entry name" value="Tail-specific_protease"/>
</dbReference>
<evidence type="ECO:0000256" key="1">
    <source>
        <dbReference type="ARBA" id="ARBA00009179"/>
    </source>
</evidence>
<dbReference type="InterPro" id="IPR055210">
    <property type="entry name" value="CtpA/B_N"/>
</dbReference>
<dbReference type="CDD" id="cd06782">
    <property type="entry name" value="cpPDZ_CPP-like"/>
    <property type="match status" value="1"/>
</dbReference>
<keyword evidence="6" id="KW-0732">Signal</keyword>
<keyword evidence="4 5" id="KW-0720">Serine protease</keyword>
<comment type="caution">
    <text evidence="8">The sequence shown here is derived from an EMBL/GenBank/DDBJ whole genome shotgun (WGS) entry which is preliminary data.</text>
</comment>
<gene>
    <name evidence="8" type="ORF">C0601_08375</name>
</gene>
<dbReference type="InterPro" id="IPR029045">
    <property type="entry name" value="ClpP/crotonase-like_dom_sf"/>
</dbReference>
<proteinExistence type="inferred from homology"/>
<dbReference type="InterPro" id="IPR036034">
    <property type="entry name" value="PDZ_sf"/>
</dbReference>
<dbReference type="Pfam" id="PF17820">
    <property type="entry name" value="PDZ_6"/>
    <property type="match status" value="1"/>
</dbReference>
<dbReference type="Gene3D" id="3.90.226.10">
    <property type="entry name" value="2-enoyl-CoA Hydratase, Chain A, domain 1"/>
    <property type="match status" value="1"/>
</dbReference>
<evidence type="ECO:0000256" key="5">
    <source>
        <dbReference type="RuleBase" id="RU004404"/>
    </source>
</evidence>
<dbReference type="NCBIfam" id="TIGR00225">
    <property type="entry name" value="prc"/>
    <property type="match status" value="1"/>
</dbReference>
<evidence type="ECO:0000313" key="8">
    <source>
        <dbReference type="EMBL" id="PLX17130.1"/>
    </source>
</evidence>
<evidence type="ECO:0000256" key="4">
    <source>
        <dbReference type="ARBA" id="ARBA00022825"/>
    </source>
</evidence>
<comment type="similarity">
    <text evidence="1 5">Belongs to the peptidase S41A family.</text>
</comment>
<protein>
    <recommendedName>
        <fullName evidence="7">PDZ domain-containing protein</fullName>
    </recommendedName>
</protein>
<dbReference type="SMART" id="SM00228">
    <property type="entry name" value="PDZ"/>
    <property type="match status" value="1"/>
</dbReference>
<evidence type="ECO:0000313" key="9">
    <source>
        <dbReference type="Proteomes" id="UP000234857"/>
    </source>
</evidence>
<keyword evidence="2 5" id="KW-0645">Protease</keyword>
<dbReference type="PANTHER" id="PTHR32060">
    <property type="entry name" value="TAIL-SPECIFIC PROTEASE"/>
    <property type="match status" value="1"/>
</dbReference>
<evidence type="ECO:0000256" key="6">
    <source>
        <dbReference type="SAM" id="SignalP"/>
    </source>
</evidence>
<evidence type="ECO:0000256" key="3">
    <source>
        <dbReference type="ARBA" id="ARBA00022801"/>
    </source>
</evidence>
<dbReference type="SUPFAM" id="SSF52096">
    <property type="entry name" value="ClpP/crotonase"/>
    <property type="match status" value="1"/>
</dbReference>
<dbReference type="Gene3D" id="2.30.42.10">
    <property type="match status" value="1"/>
</dbReference>
<dbReference type="InterPro" id="IPR041489">
    <property type="entry name" value="PDZ_6"/>
</dbReference>
<dbReference type="InterPro" id="IPR001478">
    <property type="entry name" value="PDZ"/>
</dbReference>
<feature type="chain" id="PRO_5014957118" description="PDZ domain-containing protein" evidence="6">
    <location>
        <begin position="22"/>
        <end position="428"/>
    </location>
</feature>
<dbReference type="FunFam" id="2.30.42.10:FF:000063">
    <property type="entry name" value="Peptidase, S41 family"/>
    <property type="match status" value="1"/>
</dbReference>
<evidence type="ECO:0000256" key="2">
    <source>
        <dbReference type="ARBA" id="ARBA00022670"/>
    </source>
</evidence>
<dbReference type="SMART" id="SM00245">
    <property type="entry name" value="TSPc"/>
    <property type="match status" value="1"/>
</dbReference>
<dbReference type="InterPro" id="IPR004447">
    <property type="entry name" value="Peptidase_S41A"/>
</dbReference>
<accession>A0A2N5ZEP3</accession>
<sequence length="428" mass="47241">MKKKQMVFIMMIMILVFVAQAASIPFTYLKKSSMVDKVMKIIEDNFVGLTDTVEVHENELIYGAIEGMLKTLDDPYTRFMRPDSYKEMQEETTGTFGGVGIIITNKEEKLMVVSPIEGTPAWRAGVRPGDIIYKIDGEPSAHMHTMDATKKIKGPIGTVVTLTLKRTSKNGEDKFVDVDIKRDTIKVSTISQSGTIKDHIGYIRISNFGARTGSEFKEELEHLVNTAHVDALILDLRSNPGGLLNTAVEVASHLLKAGQTVVSIKGKNEEEVSYPVYRDGNLDLPLAVLVNEGSASGSEIVAGALKDLKRGVLIGTKTFGKGVVQTVIPLDNGSAMAVTTAKYYTPSGVCIQGTGIEPDILIEMPEPTEEILKQIQKEREENFKKEQDKIYEREQGKIINVDIPSYDNQLRETIQILEGAAIFSKIKK</sequence>
<dbReference type="EMBL" id="PKTG01000095">
    <property type="protein sequence ID" value="PLX17130.1"/>
    <property type="molecule type" value="Genomic_DNA"/>
</dbReference>
<dbReference type="PANTHER" id="PTHR32060:SF30">
    <property type="entry name" value="CARBOXY-TERMINAL PROCESSING PROTEASE CTPA"/>
    <property type="match status" value="1"/>
</dbReference>
<dbReference type="PROSITE" id="PS50106">
    <property type="entry name" value="PDZ"/>
    <property type="match status" value="1"/>
</dbReference>
<dbReference type="GO" id="GO:0004175">
    <property type="term" value="F:endopeptidase activity"/>
    <property type="evidence" value="ECO:0007669"/>
    <property type="project" value="TreeGrafter"/>
</dbReference>
<name>A0A2N5ZEP3_MUIH1</name>
<dbReference type="Gene3D" id="3.30.750.44">
    <property type="match status" value="1"/>
</dbReference>
<organism evidence="8 9">
    <name type="scientific">Muiribacterium halophilum</name>
    <dbReference type="NCBI Taxonomy" id="2053465"/>
    <lineage>
        <taxon>Bacteria</taxon>
        <taxon>Candidatus Muiribacteriota</taxon>
        <taxon>Candidatus Muiribacteriia</taxon>
        <taxon>Candidatus Muiribacteriales</taxon>
        <taxon>Candidatus Muiribacteriaceae</taxon>
        <taxon>Candidatus Muiribacterium</taxon>
    </lineage>
</organism>
<dbReference type="CDD" id="cd07560">
    <property type="entry name" value="Peptidase_S41_CPP"/>
    <property type="match status" value="1"/>
</dbReference>
<evidence type="ECO:0000259" key="7">
    <source>
        <dbReference type="PROSITE" id="PS50106"/>
    </source>
</evidence>
<dbReference type="AlphaFoldDB" id="A0A2N5ZEP3"/>
<dbReference type="GO" id="GO:0030288">
    <property type="term" value="C:outer membrane-bounded periplasmic space"/>
    <property type="evidence" value="ECO:0007669"/>
    <property type="project" value="TreeGrafter"/>
</dbReference>
<dbReference type="GO" id="GO:0007165">
    <property type="term" value="P:signal transduction"/>
    <property type="evidence" value="ECO:0007669"/>
    <property type="project" value="TreeGrafter"/>
</dbReference>
<feature type="domain" description="PDZ" evidence="7">
    <location>
        <begin position="85"/>
        <end position="168"/>
    </location>
</feature>
<dbReference type="GO" id="GO:0006508">
    <property type="term" value="P:proteolysis"/>
    <property type="evidence" value="ECO:0007669"/>
    <property type="project" value="UniProtKB-KW"/>
</dbReference>
<dbReference type="Pfam" id="PF03572">
    <property type="entry name" value="Peptidase_S41"/>
    <property type="match status" value="1"/>
</dbReference>
<dbReference type="Proteomes" id="UP000234857">
    <property type="component" value="Unassembled WGS sequence"/>
</dbReference>
<reference evidence="8 9" key="1">
    <citation type="submission" date="2017-11" db="EMBL/GenBank/DDBJ databases">
        <title>Genome-resolved metagenomics identifies genetic mobility, metabolic interactions, and unexpected diversity in perchlorate-reducing communities.</title>
        <authorList>
            <person name="Barnum T.P."/>
            <person name="Figueroa I.A."/>
            <person name="Carlstrom C.I."/>
            <person name="Lucas L.N."/>
            <person name="Engelbrektson A.L."/>
            <person name="Coates J.D."/>
        </authorList>
    </citation>
    <scope>NUCLEOTIDE SEQUENCE [LARGE SCALE GENOMIC DNA]</scope>
    <source>
        <strain evidence="8">BM706</strain>
    </source>
</reference>
<keyword evidence="3 5" id="KW-0378">Hydrolase</keyword>